<organism evidence="1 2">
    <name type="scientific">Streptacidiphilus alkalitolerans</name>
    <dbReference type="NCBI Taxonomy" id="3342712"/>
    <lineage>
        <taxon>Bacteria</taxon>
        <taxon>Bacillati</taxon>
        <taxon>Actinomycetota</taxon>
        <taxon>Actinomycetes</taxon>
        <taxon>Kitasatosporales</taxon>
        <taxon>Streptomycetaceae</taxon>
        <taxon>Streptacidiphilus</taxon>
    </lineage>
</organism>
<keyword evidence="2" id="KW-1185">Reference proteome</keyword>
<dbReference type="Proteomes" id="UP001592582">
    <property type="component" value="Unassembled WGS sequence"/>
</dbReference>
<evidence type="ECO:0008006" key="3">
    <source>
        <dbReference type="Google" id="ProtNLM"/>
    </source>
</evidence>
<accession>A0ABV6V7Z2</accession>
<reference evidence="1 2" key="1">
    <citation type="submission" date="2024-09" db="EMBL/GenBank/DDBJ databases">
        <authorList>
            <person name="Lee S.D."/>
        </authorList>
    </citation>
    <scope>NUCLEOTIDE SEQUENCE [LARGE SCALE GENOMIC DNA]</scope>
    <source>
        <strain evidence="1 2">N1-1</strain>
    </source>
</reference>
<evidence type="ECO:0000313" key="1">
    <source>
        <dbReference type="EMBL" id="MFC1409845.1"/>
    </source>
</evidence>
<comment type="caution">
    <text evidence="1">The sequence shown here is derived from an EMBL/GenBank/DDBJ whole genome shotgun (WGS) entry which is preliminary data.</text>
</comment>
<name>A0ABV6V7Z2_9ACTN</name>
<dbReference type="EMBL" id="JBHEZX010000004">
    <property type="protein sequence ID" value="MFC1409845.1"/>
    <property type="molecule type" value="Genomic_DNA"/>
</dbReference>
<evidence type="ECO:0000313" key="2">
    <source>
        <dbReference type="Proteomes" id="UP001592582"/>
    </source>
</evidence>
<sequence length="168" mass="17122">MRASRAQLALISLAAALVAGVVAYGSSHTDRSKPVPISTPSLSPAQLSAVNARVTAWTDGPAGQHLVDLYKAMESLNGVTRTAEVSDDCDSITTAAAAGQAEPPIPDAPAQAHWVLALQDARRGALSCSAGAERGDANAVAIGVHSIGEGMTELNSLADRLDVLQSAK</sequence>
<dbReference type="RefSeq" id="WP_380506352.1">
    <property type="nucleotide sequence ID" value="NZ_JBHEZX010000004.1"/>
</dbReference>
<protein>
    <recommendedName>
        <fullName evidence="3">Lipoprotein</fullName>
    </recommendedName>
</protein>
<gene>
    <name evidence="1" type="ORF">ACEZDG_11220</name>
</gene>
<proteinExistence type="predicted"/>